<accession>A0A2P5DX94</accession>
<comment type="caution">
    <text evidence="1">The sequence shown here is derived from an EMBL/GenBank/DDBJ whole genome shotgun (WGS) entry which is preliminary data.</text>
</comment>
<dbReference type="OrthoDB" id="1938144at2759"/>
<keyword evidence="2" id="KW-1185">Reference proteome</keyword>
<organism evidence="1 2">
    <name type="scientific">Parasponia andersonii</name>
    <name type="common">Sponia andersonii</name>
    <dbReference type="NCBI Taxonomy" id="3476"/>
    <lineage>
        <taxon>Eukaryota</taxon>
        <taxon>Viridiplantae</taxon>
        <taxon>Streptophyta</taxon>
        <taxon>Embryophyta</taxon>
        <taxon>Tracheophyta</taxon>
        <taxon>Spermatophyta</taxon>
        <taxon>Magnoliopsida</taxon>
        <taxon>eudicotyledons</taxon>
        <taxon>Gunneridae</taxon>
        <taxon>Pentapetalae</taxon>
        <taxon>rosids</taxon>
        <taxon>fabids</taxon>
        <taxon>Rosales</taxon>
        <taxon>Cannabaceae</taxon>
        <taxon>Parasponia</taxon>
    </lineage>
</organism>
<reference evidence="2" key="1">
    <citation type="submission" date="2016-06" db="EMBL/GenBank/DDBJ databases">
        <title>Parallel loss of symbiosis genes in relatives of nitrogen-fixing non-legume Parasponia.</title>
        <authorList>
            <person name="Van Velzen R."/>
            <person name="Holmer R."/>
            <person name="Bu F."/>
            <person name="Rutten L."/>
            <person name="Van Zeijl A."/>
            <person name="Liu W."/>
            <person name="Santuari L."/>
            <person name="Cao Q."/>
            <person name="Sharma T."/>
            <person name="Shen D."/>
            <person name="Roswanjaya Y."/>
            <person name="Wardhani T."/>
            <person name="Kalhor M.S."/>
            <person name="Jansen J."/>
            <person name="Van den Hoogen J."/>
            <person name="Gungor B."/>
            <person name="Hartog M."/>
            <person name="Hontelez J."/>
            <person name="Verver J."/>
            <person name="Yang W.-C."/>
            <person name="Schijlen E."/>
            <person name="Repin R."/>
            <person name="Schilthuizen M."/>
            <person name="Schranz E."/>
            <person name="Heidstra R."/>
            <person name="Miyata K."/>
            <person name="Fedorova E."/>
            <person name="Kohlen W."/>
            <person name="Bisseling T."/>
            <person name="Smit S."/>
            <person name="Geurts R."/>
        </authorList>
    </citation>
    <scope>NUCLEOTIDE SEQUENCE [LARGE SCALE GENOMIC DNA]</scope>
    <source>
        <strain evidence="2">cv. WU1-14</strain>
    </source>
</reference>
<proteinExistence type="predicted"/>
<dbReference type="Proteomes" id="UP000237105">
    <property type="component" value="Unassembled WGS sequence"/>
</dbReference>
<dbReference type="AlphaFoldDB" id="A0A2P5DX94"/>
<evidence type="ECO:0008006" key="3">
    <source>
        <dbReference type="Google" id="ProtNLM"/>
    </source>
</evidence>
<name>A0A2P5DX94_PARAD</name>
<sequence>MDGDCRPYVIVLENKTYICLEFQVDQFIYSHAVATCLVRGFSLYNYVSSYYKNEKLIATYAGVVHPLRHLFDRIIFDEIKDRVVKPPIVRARLASRPKKKRNSSNGEEARRQKCSYCGQSSHNRLTCKWP</sequence>
<protein>
    <recommendedName>
        <fullName evidence="3">Zinc finger, CCHC-type</fullName>
    </recommendedName>
</protein>
<evidence type="ECO:0000313" key="2">
    <source>
        <dbReference type="Proteomes" id="UP000237105"/>
    </source>
</evidence>
<gene>
    <name evidence="1" type="ORF">PanWU01x14_022620</name>
</gene>
<evidence type="ECO:0000313" key="1">
    <source>
        <dbReference type="EMBL" id="PON77908.1"/>
    </source>
</evidence>
<dbReference type="EMBL" id="JXTB01000011">
    <property type="protein sequence ID" value="PON77908.1"/>
    <property type="molecule type" value="Genomic_DNA"/>
</dbReference>